<evidence type="ECO:0000313" key="2">
    <source>
        <dbReference type="Proteomes" id="UP001165584"/>
    </source>
</evidence>
<reference evidence="1" key="1">
    <citation type="submission" date="2022-08" db="EMBL/GenBank/DDBJ databases">
        <authorList>
            <person name="Deng Y."/>
            <person name="Han X.-F."/>
            <person name="Zhang Y.-Q."/>
        </authorList>
    </citation>
    <scope>NUCLEOTIDE SEQUENCE</scope>
    <source>
        <strain evidence="1">CPCC 205763</strain>
    </source>
</reference>
<dbReference type="RefSeq" id="WP_259508657.1">
    <property type="nucleotide sequence ID" value="NZ_JANLCM010000002.1"/>
</dbReference>
<dbReference type="EMBL" id="JANLCM010000002">
    <property type="protein sequence ID" value="MCS5719153.1"/>
    <property type="molecule type" value="Genomic_DNA"/>
</dbReference>
<name>A0ABT2GSJ8_9MICO</name>
<dbReference type="InterPro" id="IPR046373">
    <property type="entry name" value="Acyl-CoA_Oxase/DH_mid-dom_sf"/>
</dbReference>
<organism evidence="1 2">
    <name type="scientific">Herbiconiux aconitum</name>
    <dbReference type="NCBI Taxonomy" id="2970913"/>
    <lineage>
        <taxon>Bacteria</taxon>
        <taxon>Bacillati</taxon>
        <taxon>Actinomycetota</taxon>
        <taxon>Actinomycetes</taxon>
        <taxon>Micrococcales</taxon>
        <taxon>Microbacteriaceae</taxon>
        <taxon>Herbiconiux</taxon>
    </lineage>
</organism>
<comment type="caution">
    <text evidence="1">The sequence shown here is derived from an EMBL/GenBank/DDBJ whole genome shotgun (WGS) entry which is preliminary data.</text>
</comment>
<sequence length="371" mass="37888">MSDGVTLDDVSLGEATEPQLCALFAEARSVSGDLAAALALARRVGRDTPRPGGGRTARYFETLATLAAADVTVARVIEPHLDALAILAECPAPVDLAAVGADADSTWGVFAAEGPGVRLDAIPDAGGWLLDGTKPWCSLAGVLSHALVTAHVGGERRLFAVALQQPGVSPHPEAWVARGFPDVPSGPTEFARVLAVPVGEPGWYLARAGFEWGGVGVAACWFGGAVGVGRRVVDAVAKRNDDVSALHAGRVATSLTSARAVLAAAARAIDGEGARGAVAADGVVEADTGAPGAGHPMGATDRALLAQMSRSAVRKACDEVLHEAAQALGPAPQALDAAYAARVADLSLYLLQHHGDRDSARIGRLIVEGRR</sequence>
<proteinExistence type="predicted"/>
<dbReference type="InterPro" id="IPR009100">
    <property type="entry name" value="AcylCoA_DH/oxidase_NM_dom_sf"/>
</dbReference>
<evidence type="ECO:0000313" key="1">
    <source>
        <dbReference type="EMBL" id="MCS5719153.1"/>
    </source>
</evidence>
<gene>
    <name evidence="1" type="ORF">N1027_13515</name>
</gene>
<keyword evidence="2" id="KW-1185">Reference proteome</keyword>
<dbReference type="Gene3D" id="2.40.110.10">
    <property type="entry name" value="Butyryl-CoA Dehydrogenase, subunit A, domain 2"/>
    <property type="match status" value="1"/>
</dbReference>
<accession>A0ABT2GSJ8</accession>
<dbReference type="SUPFAM" id="SSF56645">
    <property type="entry name" value="Acyl-CoA dehydrogenase NM domain-like"/>
    <property type="match status" value="1"/>
</dbReference>
<dbReference type="Proteomes" id="UP001165584">
    <property type="component" value="Unassembled WGS sequence"/>
</dbReference>
<protein>
    <submittedName>
        <fullName evidence="1">Acyl-CoA dehydrogenase</fullName>
    </submittedName>
</protein>